<dbReference type="Proteomes" id="UP000183144">
    <property type="component" value="Unassembled WGS sequence"/>
</dbReference>
<keyword evidence="3" id="KW-0067">ATP-binding</keyword>
<dbReference type="SUPFAM" id="SSF53623">
    <property type="entry name" value="MurD-like peptide ligases, catalytic domain"/>
    <property type="match status" value="1"/>
</dbReference>
<keyword evidence="4" id="KW-0812">Transmembrane</keyword>
<dbReference type="GO" id="GO:0005524">
    <property type="term" value="F:ATP binding"/>
    <property type="evidence" value="ECO:0007669"/>
    <property type="project" value="UniProtKB-KW"/>
</dbReference>
<dbReference type="GO" id="GO:0016881">
    <property type="term" value="F:acid-amino acid ligase activity"/>
    <property type="evidence" value="ECO:0007669"/>
    <property type="project" value="InterPro"/>
</dbReference>
<gene>
    <name evidence="6" type="ORF">AUJ59_03025</name>
</gene>
<feature type="transmembrane region" description="Helical" evidence="4">
    <location>
        <begin position="6"/>
        <end position="24"/>
    </location>
</feature>
<feature type="transmembrane region" description="Helical" evidence="4">
    <location>
        <begin position="103"/>
        <end position="125"/>
    </location>
</feature>
<protein>
    <recommendedName>
        <fullName evidence="5">Mur ligase central domain-containing protein</fullName>
    </recommendedName>
</protein>
<keyword evidence="4" id="KW-1133">Transmembrane helix</keyword>
<dbReference type="InterPro" id="IPR051046">
    <property type="entry name" value="MurCDEF_CellWall_CoF430Synth"/>
</dbReference>
<dbReference type="InterPro" id="IPR036615">
    <property type="entry name" value="Mur_ligase_C_dom_sf"/>
</dbReference>
<dbReference type="InterPro" id="IPR013221">
    <property type="entry name" value="Mur_ligase_cen"/>
</dbReference>
<keyword evidence="1" id="KW-0436">Ligase</keyword>
<sequence length="411" mass="46116">MVYQIIYWLFLTEAILRCLYFWQLNEYRLDRFREFLRSGKSRRYWLPGFNFLRPRLTLKILLLVLLTVYLSLWFVWWLAYLLVPLTTATSVVLIAPPSDLIKWPVIILAKIKLLIFHCRLLVIGITGSYGKTSTKEILAHVLAVKFKVAKTPGTNNTLIGVALTVLKMPLSAEVLVAEMGAYKIGEIRAICRLVKPKIGILTGINEQHLGLFGSQENIIKAKSELLLALPKTGLAVINGVNPITKKLVIGKAPVRFYRAGKFKTNLPGIHQQLNISAAITVARYLGVKQFDLTHIPRLKTAMIKIKGLNGATIINDSYNSNPDGFLAAVNLAKTIPAKNKILISPGIIELGSASEAVHQRLLAVANHVFDRVFIAEPERQLLSQLEKILTKNHLLLIEGRFSKKFIKKLCL</sequence>
<name>A0A1J4RN93_9BACT</name>
<dbReference type="Gene3D" id="3.90.190.20">
    <property type="entry name" value="Mur ligase, C-terminal domain"/>
    <property type="match status" value="1"/>
</dbReference>
<dbReference type="Pfam" id="PF08245">
    <property type="entry name" value="Mur_ligase_M"/>
    <property type="match status" value="1"/>
</dbReference>
<reference evidence="6 7" key="1">
    <citation type="journal article" date="2016" name="Environ. Microbiol.">
        <title>Genomic resolution of a cold subsurface aquifer community provides metabolic insights for novel microbes adapted to high CO concentrations.</title>
        <authorList>
            <person name="Probst A.J."/>
            <person name="Castelle C.J."/>
            <person name="Singh A."/>
            <person name="Brown C.T."/>
            <person name="Anantharaman K."/>
            <person name="Sharon I."/>
            <person name="Hug L.A."/>
            <person name="Burstein D."/>
            <person name="Emerson J.B."/>
            <person name="Thomas B.C."/>
            <person name="Banfield J.F."/>
        </authorList>
    </citation>
    <scope>NUCLEOTIDE SEQUENCE [LARGE SCALE GENOMIC DNA]</scope>
    <source>
        <strain evidence="6">CG1_02_47_37</strain>
    </source>
</reference>
<dbReference type="AlphaFoldDB" id="A0A1J4RN93"/>
<accession>A0A1J4RN93</accession>
<evidence type="ECO:0000256" key="1">
    <source>
        <dbReference type="ARBA" id="ARBA00022598"/>
    </source>
</evidence>
<comment type="caution">
    <text evidence="6">The sequence shown here is derived from an EMBL/GenBank/DDBJ whole genome shotgun (WGS) entry which is preliminary data.</text>
</comment>
<keyword evidence="4" id="KW-0472">Membrane</keyword>
<evidence type="ECO:0000256" key="3">
    <source>
        <dbReference type="ARBA" id="ARBA00022840"/>
    </source>
</evidence>
<proteinExistence type="predicted"/>
<evidence type="ECO:0000256" key="2">
    <source>
        <dbReference type="ARBA" id="ARBA00022741"/>
    </source>
</evidence>
<dbReference type="STRING" id="1805034.AUJ59_03025"/>
<feature type="transmembrane region" description="Helical" evidence="4">
    <location>
        <begin position="60"/>
        <end position="83"/>
    </location>
</feature>
<dbReference type="PANTHER" id="PTHR43024:SF1">
    <property type="entry name" value="UDP-N-ACETYLMURAMOYL-TRIPEPTIDE--D-ALANYL-D-ALANINE LIGASE"/>
    <property type="match status" value="1"/>
</dbReference>
<keyword evidence="2" id="KW-0547">Nucleotide-binding</keyword>
<feature type="domain" description="Mur ligase central" evidence="5">
    <location>
        <begin position="125"/>
        <end position="247"/>
    </location>
</feature>
<dbReference type="EMBL" id="MNUI01000051">
    <property type="protein sequence ID" value="OIN88867.1"/>
    <property type="molecule type" value="Genomic_DNA"/>
</dbReference>
<dbReference type="SUPFAM" id="SSF53244">
    <property type="entry name" value="MurD-like peptide ligases, peptide-binding domain"/>
    <property type="match status" value="1"/>
</dbReference>
<evidence type="ECO:0000313" key="7">
    <source>
        <dbReference type="Proteomes" id="UP000183144"/>
    </source>
</evidence>
<organism evidence="6 7">
    <name type="scientific">Candidatus Beckwithbacteria bacterium CG1_02_47_37</name>
    <dbReference type="NCBI Taxonomy" id="1805034"/>
    <lineage>
        <taxon>Bacteria</taxon>
        <taxon>Candidatus Beckwithiibacteriota</taxon>
    </lineage>
</organism>
<evidence type="ECO:0000259" key="5">
    <source>
        <dbReference type="Pfam" id="PF08245"/>
    </source>
</evidence>
<evidence type="ECO:0000256" key="4">
    <source>
        <dbReference type="SAM" id="Phobius"/>
    </source>
</evidence>
<dbReference type="InterPro" id="IPR036565">
    <property type="entry name" value="Mur-like_cat_sf"/>
</dbReference>
<dbReference type="Gene3D" id="3.40.1190.10">
    <property type="entry name" value="Mur-like, catalytic domain"/>
    <property type="match status" value="1"/>
</dbReference>
<dbReference type="PANTHER" id="PTHR43024">
    <property type="entry name" value="UDP-N-ACETYLMURAMOYL-TRIPEPTIDE--D-ALANYL-D-ALANINE LIGASE"/>
    <property type="match status" value="1"/>
</dbReference>
<evidence type="ECO:0000313" key="6">
    <source>
        <dbReference type="EMBL" id="OIN88867.1"/>
    </source>
</evidence>